<dbReference type="Gramene" id="KCW67405">
    <property type="protein sequence ID" value="KCW67405"/>
    <property type="gene ID" value="EUGRSUZ_F01168"/>
</dbReference>
<dbReference type="EMBL" id="KK198758">
    <property type="protein sequence ID" value="KCW67405.1"/>
    <property type="molecule type" value="Genomic_DNA"/>
</dbReference>
<reference evidence="1" key="1">
    <citation type="submission" date="2013-07" db="EMBL/GenBank/DDBJ databases">
        <title>The genome of Eucalyptus grandis.</title>
        <authorList>
            <person name="Schmutz J."/>
            <person name="Hayes R."/>
            <person name="Myburg A."/>
            <person name="Tuskan G."/>
            <person name="Grattapaglia D."/>
            <person name="Rokhsar D.S."/>
        </authorList>
    </citation>
    <scope>NUCLEOTIDE SEQUENCE</scope>
    <source>
        <tissue evidence="1">Leaf extractions</tissue>
    </source>
</reference>
<evidence type="ECO:0000313" key="1">
    <source>
        <dbReference type="EMBL" id="KCW67405.1"/>
    </source>
</evidence>
<dbReference type="AlphaFoldDB" id="A0A059BNY3"/>
<organism evidence="1">
    <name type="scientific">Eucalyptus grandis</name>
    <name type="common">Flooded gum</name>
    <dbReference type="NCBI Taxonomy" id="71139"/>
    <lineage>
        <taxon>Eukaryota</taxon>
        <taxon>Viridiplantae</taxon>
        <taxon>Streptophyta</taxon>
        <taxon>Embryophyta</taxon>
        <taxon>Tracheophyta</taxon>
        <taxon>Spermatophyta</taxon>
        <taxon>Magnoliopsida</taxon>
        <taxon>eudicotyledons</taxon>
        <taxon>Gunneridae</taxon>
        <taxon>Pentapetalae</taxon>
        <taxon>rosids</taxon>
        <taxon>malvids</taxon>
        <taxon>Myrtales</taxon>
        <taxon>Myrtaceae</taxon>
        <taxon>Myrtoideae</taxon>
        <taxon>Eucalypteae</taxon>
        <taxon>Eucalyptus</taxon>
    </lineage>
</organism>
<protein>
    <submittedName>
        <fullName evidence="1">Uncharacterized protein</fullName>
    </submittedName>
</protein>
<sequence length="103" mass="11469">MNTSTHLTAADARTINSRRVILSVPSPHFFSSLFSSFSRFNAGHHNCETHKQSENEYITCDFLDLTQKSSTNTNNIYMLDGHAILPEILKGSLCSVPILGKLQ</sequence>
<name>A0A059BNY3_EUCGR</name>
<dbReference type="InParanoid" id="A0A059BNY3"/>
<accession>A0A059BNY3</accession>
<proteinExistence type="predicted"/>
<gene>
    <name evidence="1" type="ORF">EUGRSUZ_F01168</name>
</gene>